<dbReference type="STRING" id="871652.SAMN04515673_102233"/>
<dbReference type="OrthoDB" id="7667197at2"/>
<accession>A0A1I6D5W1</accession>
<feature type="transmembrane region" description="Helical" evidence="1">
    <location>
        <begin position="6"/>
        <end position="27"/>
    </location>
</feature>
<keyword evidence="1" id="KW-1133">Transmembrane helix</keyword>
<keyword evidence="1" id="KW-0812">Transmembrane</keyword>
<dbReference type="AlphaFoldDB" id="A0A1I6D5W1"/>
<evidence type="ECO:0000256" key="1">
    <source>
        <dbReference type="SAM" id="Phobius"/>
    </source>
</evidence>
<name>A0A1I6D5W1_9RHOB</name>
<evidence type="ECO:0000313" key="3">
    <source>
        <dbReference type="Proteomes" id="UP000199302"/>
    </source>
</evidence>
<reference evidence="2 3" key="1">
    <citation type="submission" date="2016-10" db="EMBL/GenBank/DDBJ databases">
        <authorList>
            <person name="de Groot N.N."/>
        </authorList>
    </citation>
    <scope>NUCLEOTIDE SEQUENCE [LARGE SCALE GENOMIC DNA]</scope>
    <source>
        <strain evidence="3">KMM 9023,NRIC 0796,JCM 17311,KCTC 23692</strain>
    </source>
</reference>
<proteinExistence type="predicted"/>
<protein>
    <recommendedName>
        <fullName evidence="4">DUF2946 domain-containing protein</fullName>
    </recommendedName>
</protein>
<dbReference type="RefSeq" id="WP_092076915.1">
    <property type="nucleotide sequence ID" value="NZ_FOYI01000002.1"/>
</dbReference>
<keyword evidence="3" id="KW-1185">Reference proteome</keyword>
<gene>
    <name evidence="2" type="ORF">SAMN04515673_102233</name>
</gene>
<organism evidence="2 3">
    <name type="scientific">Poseidonocella sedimentorum</name>
    <dbReference type="NCBI Taxonomy" id="871652"/>
    <lineage>
        <taxon>Bacteria</taxon>
        <taxon>Pseudomonadati</taxon>
        <taxon>Pseudomonadota</taxon>
        <taxon>Alphaproteobacteria</taxon>
        <taxon>Rhodobacterales</taxon>
        <taxon>Roseobacteraceae</taxon>
        <taxon>Poseidonocella</taxon>
    </lineage>
</organism>
<evidence type="ECO:0008006" key="4">
    <source>
        <dbReference type="Google" id="ProtNLM"/>
    </source>
</evidence>
<dbReference type="Proteomes" id="UP000199302">
    <property type="component" value="Unassembled WGS sequence"/>
</dbReference>
<evidence type="ECO:0000313" key="2">
    <source>
        <dbReference type="EMBL" id="SFR00838.1"/>
    </source>
</evidence>
<dbReference type="EMBL" id="FOYI01000002">
    <property type="protein sequence ID" value="SFR00838.1"/>
    <property type="molecule type" value="Genomic_DNA"/>
</dbReference>
<keyword evidence="1" id="KW-0472">Membrane</keyword>
<sequence>MMSPLALLRSGWISLVLIVGLCVVGSLHHPDPRPDDPALARYIAMGGKIADICGDPSTDSSLAGCEFCRLTAAALLPGKPALWMPARLERQARLLGRATRIHRRKRREPNLRSRAPPRL</sequence>